<name>A0A392PUY5_9FABA</name>
<dbReference type="EMBL" id="LXQA010093589">
    <property type="protein sequence ID" value="MCI14735.1"/>
    <property type="molecule type" value="Genomic_DNA"/>
</dbReference>
<proteinExistence type="predicted"/>
<evidence type="ECO:0000313" key="2">
    <source>
        <dbReference type="Proteomes" id="UP000265520"/>
    </source>
</evidence>
<reference evidence="1 2" key="1">
    <citation type="journal article" date="2018" name="Front. Plant Sci.">
        <title>Red Clover (Trifolium pratense) and Zigzag Clover (T. medium) - A Picture of Genomic Similarities and Differences.</title>
        <authorList>
            <person name="Dluhosova J."/>
            <person name="Istvanek J."/>
            <person name="Nedelnik J."/>
            <person name="Repkova J."/>
        </authorList>
    </citation>
    <scope>NUCLEOTIDE SEQUENCE [LARGE SCALE GENOMIC DNA]</scope>
    <source>
        <strain evidence="2">cv. 10/8</strain>
        <tissue evidence="1">Leaf</tissue>
    </source>
</reference>
<protein>
    <submittedName>
        <fullName evidence="1">SNF2 domain-containing protein CLASSY 1-like</fullName>
    </submittedName>
</protein>
<sequence length="118" mass="13352">MQTLGPYFAKYPILINKFLKVATNHDEENHNPENKKVTGMSNQNVIDLDLDEGDIERDVLAPKREKNVPAAPFPVVIIDSDEEDDRDQKSFLPFHEVILPKPVQSLAIKTIVSFALLL</sequence>
<dbReference type="AlphaFoldDB" id="A0A392PUY5"/>
<accession>A0A392PUY5</accession>
<keyword evidence="2" id="KW-1185">Reference proteome</keyword>
<organism evidence="1 2">
    <name type="scientific">Trifolium medium</name>
    <dbReference type="NCBI Taxonomy" id="97028"/>
    <lineage>
        <taxon>Eukaryota</taxon>
        <taxon>Viridiplantae</taxon>
        <taxon>Streptophyta</taxon>
        <taxon>Embryophyta</taxon>
        <taxon>Tracheophyta</taxon>
        <taxon>Spermatophyta</taxon>
        <taxon>Magnoliopsida</taxon>
        <taxon>eudicotyledons</taxon>
        <taxon>Gunneridae</taxon>
        <taxon>Pentapetalae</taxon>
        <taxon>rosids</taxon>
        <taxon>fabids</taxon>
        <taxon>Fabales</taxon>
        <taxon>Fabaceae</taxon>
        <taxon>Papilionoideae</taxon>
        <taxon>50 kb inversion clade</taxon>
        <taxon>NPAAA clade</taxon>
        <taxon>Hologalegina</taxon>
        <taxon>IRL clade</taxon>
        <taxon>Trifolieae</taxon>
        <taxon>Trifolium</taxon>
    </lineage>
</organism>
<evidence type="ECO:0000313" key="1">
    <source>
        <dbReference type="EMBL" id="MCI14735.1"/>
    </source>
</evidence>
<dbReference type="Proteomes" id="UP000265520">
    <property type="component" value="Unassembled WGS sequence"/>
</dbReference>
<comment type="caution">
    <text evidence="1">The sequence shown here is derived from an EMBL/GenBank/DDBJ whole genome shotgun (WGS) entry which is preliminary data.</text>
</comment>